<organism>
    <name type="scientific">Ixodes scapularis</name>
    <name type="common">Black-legged tick</name>
    <name type="synonym">Deer tick</name>
    <dbReference type="NCBI Taxonomy" id="6945"/>
    <lineage>
        <taxon>Eukaryota</taxon>
        <taxon>Metazoa</taxon>
        <taxon>Ecdysozoa</taxon>
        <taxon>Arthropoda</taxon>
        <taxon>Chelicerata</taxon>
        <taxon>Arachnida</taxon>
        <taxon>Acari</taxon>
        <taxon>Parasitiformes</taxon>
        <taxon>Ixodida</taxon>
        <taxon>Ixodoidea</taxon>
        <taxon>Ixodidae</taxon>
        <taxon>Ixodinae</taxon>
        <taxon>Ixodes</taxon>
    </lineage>
</organism>
<evidence type="ECO:0000313" key="3">
    <source>
        <dbReference type="Proteomes" id="UP000001555"/>
    </source>
</evidence>
<gene>
    <name evidence="1" type="ORF">IscW_ISCW023473</name>
</gene>
<dbReference type="HOGENOM" id="CLU_2624764_0_0_1"/>
<dbReference type="EMBL" id="ABJB010342933">
    <property type="status" value="NOT_ANNOTATED_CDS"/>
    <property type="molecule type" value="Genomic_DNA"/>
</dbReference>
<dbReference type="VEuPathDB" id="VectorBase:ISCW023473"/>
<name>B7QJZ3_IXOSC</name>
<dbReference type="EMBL" id="DS955679">
    <property type="protein sequence ID" value="EEC19165.1"/>
    <property type="molecule type" value="Genomic_DNA"/>
</dbReference>
<protein>
    <submittedName>
        <fullName evidence="1 2">Uncharacterized protein</fullName>
    </submittedName>
</protein>
<dbReference type="AlphaFoldDB" id="B7QJZ3"/>
<evidence type="ECO:0000313" key="2">
    <source>
        <dbReference type="EnsemblMetazoa" id="ISCW023473-PA"/>
    </source>
</evidence>
<dbReference type="EMBL" id="ABJB011097767">
    <property type="status" value="NOT_ANNOTATED_CDS"/>
    <property type="molecule type" value="Genomic_DNA"/>
</dbReference>
<sequence length="78" mass="8441">MALLLVAAKTGLGASPTGPGTPDLSPLLVMNSLAQQQMQQILQQQVLSPSQLQQILTTQQQTFLFQQQASVPTDTQRH</sequence>
<accession>B7QJZ3</accession>
<keyword evidence="3" id="KW-1185">Reference proteome</keyword>
<dbReference type="InParanoid" id="B7QJZ3"/>
<evidence type="ECO:0000313" key="1">
    <source>
        <dbReference type="EMBL" id="EEC19165.1"/>
    </source>
</evidence>
<proteinExistence type="predicted"/>
<dbReference type="EnsemblMetazoa" id="ISCW023473-RA">
    <property type="protein sequence ID" value="ISCW023473-PA"/>
    <property type="gene ID" value="ISCW023473"/>
</dbReference>
<reference evidence="1 3" key="1">
    <citation type="submission" date="2008-03" db="EMBL/GenBank/DDBJ databases">
        <title>Annotation of Ixodes scapularis.</title>
        <authorList>
            <consortium name="Ixodes scapularis Genome Project Consortium"/>
            <person name="Caler E."/>
            <person name="Hannick L.I."/>
            <person name="Bidwell S."/>
            <person name="Joardar V."/>
            <person name="Thiagarajan M."/>
            <person name="Amedeo P."/>
            <person name="Galinsky K.J."/>
            <person name="Schobel S."/>
            <person name="Inman J."/>
            <person name="Hostetler J."/>
            <person name="Miller J."/>
            <person name="Hammond M."/>
            <person name="Megy K."/>
            <person name="Lawson D."/>
            <person name="Kodira C."/>
            <person name="Sutton G."/>
            <person name="Meyer J."/>
            <person name="Hill C.A."/>
            <person name="Birren B."/>
            <person name="Nene V."/>
            <person name="Collins F."/>
            <person name="Alarcon-Chaidez F."/>
            <person name="Wikel S."/>
            <person name="Strausberg R."/>
        </authorList>
    </citation>
    <scope>NUCLEOTIDE SEQUENCE [LARGE SCALE GENOMIC DNA]</scope>
    <source>
        <strain evidence="3">Wikel</strain>
        <strain evidence="1">Wikel colony</strain>
    </source>
</reference>
<reference evidence="2" key="2">
    <citation type="submission" date="2020-05" db="UniProtKB">
        <authorList>
            <consortium name="EnsemblMetazoa"/>
        </authorList>
    </citation>
    <scope>IDENTIFICATION</scope>
    <source>
        <strain evidence="2">wikel</strain>
    </source>
</reference>
<dbReference type="Proteomes" id="UP000001555">
    <property type="component" value="Unassembled WGS sequence"/>
</dbReference>
<dbReference type="PaxDb" id="6945-B7QJZ3"/>